<evidence type="ECO:0000259" key="14">
    <source>
        <dbReference type="PROSITE" id="PS50885"/>
    </source>
</evidence>
<dbReference type="InterPro" id="IPR036890">
    <property type="entry name" value="HATPase_C_sf"/>
</dbReference>
<dbReference type="InterPro" id="IPR036097">
    <property type="entry name" value="HisK_dim/P_sf"/>
</dbReference>
<dbReference type="GO" id="GO:0016301">
    <property type="term" value="F:kinase activity"/>
    <property type="evidence" value="ECO:0007669"/>
    <property type="project" value="UniProtKB-KW"/>
</dbReference>
<reference evidence="15 16" key="1">
    <citation type="journal article" date="2020" name="Microorganisms">
        <title>Osmotic Adaptation and Compatible Solute Biosynthesis of Phototrophic Bacteria as Revealed from Genome Analyses.</title>
        <authorList>
            <person name="Imhoff J.F."/>
            <person name="Rahn T."/>
            <person name="Kunzel S."/>
            <person name="Keller A."/>
            <person name="Neulinger S.C."/>
        </authorList>
    </citation>
    <scope>NUCLEOTIDE SEQUENCE [LARGE SCALE GENOMIC DNA]</scope>
    <source>
        <strain evidence="15 16">DSM 9895</strain>
    </source>
</reference>
<feature type="region of interest" description="Disordered" evidence="11">
    <location>
        <begin position="1"/>
        <end position="23"/>
    </location>
</feature>
<evidence type="ECO:0000256" key="12">
    <source>
        <dbReference type="SAM" id="Phobius"/>
    </source>
</evidence>
<evidence type="ECO:0000256" key="10">
    <source>
        <dbReference type="ARBA" id="ARBA00023136"/>
    </source>
</evidence>
<dbReference type="PANTHER" id="PTHR45436">
    <property type="entry name" value="SENSOR HISTIDINE KINASE YKOH"/>
    <property type="match status" value="1"/>
</dbReference>
<keyword evidence="8 12" id="KW-1133">Transmembrane helix</keyword>
<dbReference type="InterPro" id="IPR003594">
    <property type="entry name" value="HATPase_dom"/>
</dbReference>
<dbReference type="PROSITE" id="PS50109">
    <property type="entry name" value="HIS_KIN"/>
    <property type="match status" value="1"/>
</dbReference>
<evidence type="ECO:0000256" key="9">
    <source>
        <dbReference type="ARBA" id="ARBA00023012"/>
    </source>
</evidence>
<dbReference type="InterPro" id="IPR050428">
    <property type="entry name" value="TCS_sensor_his_kinase"/>
</dbReference>
<keyword evidence="7 15" id="KW-0418">Kinase</keyword>
<dbReference type="SMART" id="SM00387">
    <property type="entry name" value="HATPase_c"/>
    <property type="match status" value="1"/>
</dbReference>
<dbReference type="SUPFAM" id="SSF55874">
    <property type="entry name" value="ATPase domain of HSP90 chaperone/DNA topoisomerase II/histidine kinase"/>
    <property type="match status" value="1"/>
</dbReference>
<evidence type="ECO:0000256" key="3">
    <source>
        <dbReference type="ARBA" id="ARBA00012438"/>
    </source>
</evidence>
<dbReference type="EC" id="2.7.13.3" evidence="3"/>
<dbReference type="InterPro" id="IPR004358">
    <property type="entry name" value="Sig_transdc_His_kin-like_C"/>
</dbReference>
<name>A0ABS1DLZ0_9PROT</name>
<dbReference type="Pfam" id="PF13755">
    <property type="entry name" value="Sensor_TM1"/>
    <property type="match status" value="1"/>
</dbReference>
<dbReference type="CDD" id="cd00082">
    <property type="entry name" value="HisKA"/>
    <property type="match status" value="1"/>
</dbReference>
<sequence length="554" mass="60393">MGTGPVDGQPAERRRGRRRRPRGAWRSPLTRRILALNVLVLAVPVLGLLHLEQYRDSLIEAELEALGTQARAFATTLAGSAVVVTQSGEEKLLAEGTRHAMRVLLAGSDIRARLFGPGGDLVADSFVLMGPGGQVTVEELPPPEPGGWMPEILERAYNWVLDYVPSDELPVYQEARQQRAAQYPEAERALAGDAHSRVYRDPDGGLVLSVAVPVQRYRQVLGALMLTKDGSEIEAAVRDRRLDILVVFAVALGVTVLLSVYLAGAIARPLHRLAEAADRVRRAQGRQVEIPDMSKRRDEIGDLSVALDDMTQALWDRLDAIERFAADVAHEIKNPLTSVRSAVETVARVDDPEQQKKLMGIILDDVQRLDRLISDISDASRLDAELSRAQSEPVGLSRLLDALVEVEGATSKERGGPTYAIELPRAADGSTDPLTIQGLEGRLGQVFRNLLSNAATFSPTDGTIRVGARRADGWVQVVVDDHGPGVPENKLKAIFDRFYTERPKDEKFGTHSGLGLSISKQIVEAHGGSLVAENRRDAEGHIAGARFTVWLPAE</sequence>
<evidence type="ECO:0000256" key="11">
    <source>
        <dbReference type="SAM" id="MobiDB-lite"/>
    </source>
</evidence>
<feature type="transmembrane region" description="Helical" evidence="12">
    <location>
        <begin position="33"/>
        <end position="51"/>
    </location>
</feature>
<evidence type="ECO:0000256" key="6">
    <source>
        <dbReference type="ARBA" id="ARBA00022692"/>
    </source>
</evidence>
<dbReference type="Pfam" id="PF00512">
    <property type="entry name" value="HisKA"/>
    <property type="match status" value="1"/>
</dbReference>
<dbReference type="Proteomes" id="UP001296873">
    <property type="component" value="Unassembled WGS sequence"/>
</dbReference>
<dbReference type="InterPro" id="IPR003661">
    <property type="entry name" value="HisK_dim/P_dom"/>
</dbReference>
<proteinExistence type="predicted"/>
<feature type="domain" description="HAMP" evidence="14">
    <location>
        <begin position="264"/>
        <end position="319"/>
    </location>
</feature>
<evidence type="ECO:0000256" key="8">
    <source>
        <dbReference type="ARBA" id="ARBA00022989"/>
    </source>
</evidence>
<comment type="caution">
    <text evidence="15">The sequence shown here is derived from an EMBL/GenBank/DDBJ whole genome shotgun (WGS) entry which is preliminary data.</text>
</comment>
<dbReference type="Gene3D" id="1.10.287.130">
    <property type="match status" value="1"/>
</dbReference>
<dbReference type="InterPro" id="IPR025919">
    <property type="entry name" value="Stimulus_sens_dom"/>
</dbReference>
<dbReference type="PROSITE" id="PS50885">
    <property type="entry name" value="HAMP"/>
    <property type="match status" value="1"/>
</dbReference>
<dbReference type="PANTHER" id="PTHR45436:SF5">
    <property type="entry name" value="SENSOR HISTIDINE KINASE TRCS"/>
    <property type="match status" value="1"/>
</dbReference>
<dbReference type="SMART" id="SM00304">
    <property type="entry name" value="HAMP"/>
    <property type="match status" value="1"/>
</dbReference>
<gene>
    <name evidence="15" type="ORF">CKO28_24310</name>
</gene>
<evidence type="ECO:0000256" key="2">
    <source>
        <dbReference type="ARBA" id="ARBA00004370"/>
    </source>
</evidence>
<accession>A0ABS1DLZ0</accession>
<feature type="domain" description="Histidine kinase" evidence="13">
    <location>
        <begin position="327"/>
        <end position="554"/>
    </location>
</feature>
<evidence type="ECO:0000256" key="5">
    <source>
        <dbReference type="ARBA" id="ARBA00022679"/>
    </source>
</evidence>
<dbReference type="Pfam" id="PF00672">
    <property type="entry name" value="HAMP"/>
    <property type="match status" value="1"/>
</dbReference>
<feature type="compositionally biased region" description="Basic residues" evidence="11">
    <location>
        <begin position="14"/>
        <end position="23"/>
    </location>
</feature>
<dbReference type="EMBL" id="NRRL01000148">
    <property type="protein sequence ID" value="MBK1671132.1"/>
    <property type="molecule type" value="Genomic_DNA"/>
</dbReference>
<dbReference type="Pfam" id="PF02518">
    <property type="entry name" value="HATPase_c"/>
    <property type="match status" value="1"/>
</dbReference>
<dbReference type="InterPro" id="IPR025908">
    <property type="entry name" value="Sensor_TM1"/>
</dbReference>
<dbReference type="Gene3D" id="6.10.340.10">
    <property type="match status" value="1"/>
</dbReference>
<comment type="subcellular location">
    <subcellularLocation>
        <location evidence="2">Membrane</location>
    </subcellularLocation>
</comment>
<dbReference type="Pfam" id="PF13756">
    <property type="entry name" value="Stimulus_sens_1"/>
    <property type="match status" value="1"/>
</dbReference>
<keyword evidence="9" id="KW-0902">Two-component regulatory system</keyword>
<feature type="transmembrane region" description="Helical" evidence="12">
    <location>
        <begin position="244"/>
        <end position="264"/>
    </location>
</feature>
<dbReference type="SUPFAM" id="SSF47384">
    <property type="entry name" value="Homodimeric domain of signal transducing histidine kinase"/>
    <property type="match status" value="1"/>
</dbReference>
<dbReference type="SUPFAM" id="SSF158472">
    <property type="entry name" value="HAMP domain-like"/>
    <property type="match status" value="1"/>
</dbReference>
<dbReference type="InterPro" id="IPR005467">
    <property type="entry name" value="His_kinase_dom"/>
</dbReference>
<dbReference type="CDD" id="cd06225">
    <property type="entry name" value="HAMP"/>
    <property type="match status" value="1"/>
</dbReference>
<comment type="catalytic activity">
    <reaction evidence="1">
        <text>ATP + protein L-histidine = ADP + protein N-phospho-L-histidine.</text>
        <dbReference type="EC" id="2.7.13.3"/>
    </reaction>
</comment>
<protein>
    <recommendedName>
        <fullName evidence="3">histidine kinase</fullName>
        <ecNumber evidence="3">2.7.13.3</ecNumber>
    </recommendedName>
</protein>
<evidence type="ECO:0000313" key="15">
    <source>
        <dbReference type="EMBL" id="MBK1671132.1"/>
    </source>
</evidence>
<evidence type="ECO:0000259" key="13">
    <source>
        <dbReference type="PROSITE" id="PS50109"/>
    </source>
</evidence>
<evidence type="ECO:0000256" key="4">
    <source>
        <dbReference type="ARBA" id="ARBA00022553"/>
    </source>
</evidence>
<dbReference type="PRINTS" id="PR00344">
    <property type="entry name" value="BCTRLSENSOR"/>
</dbReference>
<evidence type="ECO:0000256" key="1">
    <source>
        <dbReference type="ARBA" id="ARBA00000085"/>
    </source>
</evidence>
<dbReference type="Gene3D" id="3.30.565.10">
    <property type="entry name" value="Histidine kinase-like ATPase, C-terminal domain"/>
    <property type="match status" value="1"/>
</dbReference>
<evidence type="ECO:0000256" key="7">
    <source>
        <dbReference type="ARBA" id="ARBA00022777"/>
    </source>
</evidence>
<keyword evidence="6 12" id="KW-0812">Transmembrane</keyword>
<dbReference type="SMART" id="SM00388">
    <property type="entry name" value="HisKA"/>
    <property type="match status" value="1"/>
</dbReference>
<organism evidence="15 16">
    <name type="scientific">Rhodovibrio sodomensis</name>
    <dbReference type="NCBI Taxonomy" id="1088"/>
    <lineage>
        <taxon>Bacteria</taxon>
        <taxon>Pseudomonadati</taxon>
        <taxon>Pseudomonadota</taxon>
        <taxon>Alphaproteobacteria</taxon>
        <taxon>Rhodospirillales</taxon>
        <taxon>Rhodovibrionaceae</taxon>
        <taxon>Rhodovibrio</taxon>
    </lineage>
</organism>
<keyword evidence="16" id="KW-1185">Reference proteome</keyword>
<keyword evidence="5" id="KW-0808">Transferase</keyword>
<evidence type="ECO:0000313" key="16">
    <source>
        <dbReference type="Proteomes" id="UP001296873"/>
    </source>
</evidence>
<keyword evidence="10 12" id="KW-0472">Membrane</keyword>
<keyword evidence="4" id="KW-0597">Phosphoprotein</keyword>
<dbReference type="InterPro" id="IPR003660">
    <property type="entry name" value="HAMP_dom"/>
</dbReference>